<comment type="caution">
    <text evidence="1">The sequence shown here is derived from an EMBL/GenBank/DDBJ whole genome shotgun (WGS) entry which is preliminary data.</text>
</comment>
<proteinExistence type="predicted"/>
<evidence type="ECO:0000313" key="2">
    <source>
        <dbReference type="Proteomes" id="UP001236270"/>
    </source>
</evidence>
<organism evidence="1 2">
    <name type="scientific">Pluralibacter gergoviae</name>
    <name type="common">Enterobacter gergoviae</name>
    <dbReference type="NCBI Taxonomy" id="61647"/>
    <lineage>
        <taxon>Bacteria</taxon>
        <taxon>Pseudomonadati</taxon>
        <taxon>Pseudomonadota</taxon>
        <taxon>Gammaproteobacteria</taxon>
        <taxon>Enterobacterales</taxon>
        <taxon>Enterobacteriaceae</taxon>
        <taxon>Pluralibacter</taxon>
    </lineage>
</organism>
<reference evidence="1" key="1">
    <citation type="submission" date="2023-08" db="EMBL/GenBank/DDBJ databases">
        <title>WGS of pathogenic bacterial species, Los Angeles County Public Health Laboratories.</title>
        <authorList>
            <person name="Garrigues J.M."/>
            <person name="Green N.M."/>
        </authorList>
    </citation>
    <scope>NUCLEOTIDE SEQUENCE</scope>
    <source>
        <strain evidence="1">LACPHL-BACT-2023-00068</strain>
    </source>
</reference>
<dbReference type="Pfam" id="PF08798">
    <property type="entry name" value="CRISPR_assoc"/>
    <property type="match status" value="1"/>
</dbReference>
<dbReference type="EMBL" id="JAVDNV010000018">
    <property type="protein sequence ID" value="MDQ2311554.1"/>
    <property type="molecule type" value="Genomic_DNA"/>
</dbReference>
<dbReference type="Proteomes" id="UP001236270">
    <property type="component" value="Unassembled WGS sequence"/>
</dbReference>
<dbReference type="SUPFAM" id="SSF117987">
    <property type="entry name" value="CRISPR-associated protein"/>
    <property type="match status" value="2"/>
</dbReference>
<dbReference type="Gene3D" id="3.30.70.1210">
    <property type="entry name" value="Crispr-associated protein, domain 2"/>
    <property type="match status" value="1"/>
</dbReference>
<name>A0AAW8HTY0_PLUGE</name>
<sequence>MYMSRIQLQFDALRPAMLEKWQENAAYASHQWLWQLFPEQDKRQFLFRQEQGGGFFVLSSVPPLAQHNLFCIETRPYTPQLASGAMLDFQLRANPVVTRGGKRSDVMMDARYQAKRQEIPRERWSALQEAAARRWLEAQGEKHGFELVAQAPDLLFEWAGEEDEQQDLLATATIVAYTQHRLTRTAEDKPIVFSSVDFAGTLRVTDPQAFTSALYCGLGKSKALGCGLLMVKRRR</sequence>
<dbReference type="AlphaFoldDB" id="A0AAW8HTY0"/>
<gene>
    <name evidence="1" type="primary">cas6e</name>
    <name evidence="1" type="ORF">RBJ30_21020</name>
</gene>
<dbReference type="NCBIfam" id="TIGR01907">
    <property type="entry name" value="casE_Cse3"/>
    <property type="match status" value="1"/>
</dbReference>
<dbReference type="Gene3D" id="3.30.70.1200">
    <property type="entry name" value="Crispr-associated protein, domain 1"/>
    <property type="match status" value="1"/>
</dbReference>
<dbReference type="SMART" id="SM01101">
    <property type="entry name" value="CRISPR_assoc"/>
    <property type="match status" value="1"/>
</dbReference>
<dbReference type="RefSeq" id="WP_306725748.1">
    <property type="nucleotide sequence ID" value="NZ_JAVDNV010000018.1"/>
</dbReference>
<evidence type="ECO:0000313" key="1">
    <source>
        <dbReference type="EMBL" id="MDQ2311554.1"/>
    </source>
</evidence>
<accession>A0AAW8HTY0</accession>
<dbReference type="InterPro" id="IPR010179">
    <property type="entry name" value="CRISPR-assoc_prot_Cse3"/>
</dbReference>
<protein>
    <submittedName>
        <fullName evidence="1">Type I-E CRISPR-associated protein Cas6/Cse3/CasE</fullName>
    </submittedName>
</protein>